<reference evidence="1" key="1">
    <citation type="submission" date="2022-06" db="EMBL/GenBank/DDBJ databases">
        <authorList>
            <person name="Legras J.-L."/>
            <person name="Devillers H."/>
            <person name="Grondin C."/>
        </authorList>
    </citation>
    <scope>NUCLEOTIDE SEQUENCE</scope>
    <source>
        <strain evidence="1">CLIB 1444</strain>
    </source>
</reference>
<dbReference type="EMBL" id="CALSDN010000002">
    <property type="protein sequence ID" value="CAH6719415.1"/>
    <property type="molecule type" value="Genomic_DNA"/>
</dbReference>
<accession>A0ACA9Y4U8</accession>
<keyword evidence="2" id="KW-1185">Reference proteome</keyword>
<proteinExistence type="predicted"/>
<comment type="caution">
    <text evidence="1">The sequence shown here is derived from an EMBL/GenBank/DDBJ whole genome shotgun (WGS) entry which is preliminary data.</text>
</comment>
<protein>
    <submittedName>
        <fullName evidence="1">Uncharacterized protein</fullName>
    </submittedName>
</protein>
<dbReference type="Proteomes" id="UP001152531">
    <property type="component" value="Unassembled WGS sequence"/>
</dbReference>
<organism evidence="1 2">
    <name type="scientific">[Candida] jaroonii</name>
    <dbReference type="NCBI Taxonomy" id="467808"/>
    <lineage>
        <taxon>Eukaryota</taxon>
        <taxon>Fungi</taxon>
        <taxon>Dikarya</taxon>
        <taxon>Ascomycota</taxon>
        <taxon>Saccharomycotina</taxon>
        <taxon>Pichiomycetes</taxon>
        <taxon>Debaryomycetaceae</taxon>
        <taxon>Yamadazyma</taxon>
    </lineage>
</organism>
<evidence type="ECO:0000313" key="1">
    <source>
        <dbReference type="EMBL" id="CAH6719415.1"/>
    </source>
</evidence>
<name>A0ACA9Y4U8_9ASCO</name>
<evidence type="ECO:0000313" key="2">
    <source>
        <dbReference type="Proteomes" id="UP001152531"/>
    </source>
</evidence>
<gene>
    <name evidence="1" type="ORF">CLIB1444_02S08064</name>
</gene>
<sequence>MDLDKVLSSTESAALRDKEIERILACHNKDFFAILDIPRDLEGVKKTYRKKSLLIHPDKSDHKQASIAFDKLKRAYDIAILEEESSEDPEIQRKIDEKKKLIDIYKYVGEKPVDTTRKEVYDILIKEDEEEEKEKQIQKHKEAQEQDHMESLKQQRQLKKEFDEKWEDQRESRVENWRNFVKKVEKKKKPKKKKVLA</sequence>